<protein>
    <submittedName>
        <fullName evidence="1">Uncharacterized protein</fullName>
    </submittedName>
</protein>
<dbReference type="RefSeq" id="WP_138219296.1">
    <property type="nucleotide sequence ID" value="NZ_VAUO01000003.1"/>
</dbReference>
<proteinExistence type="predicted"/>
<keyword evidence="2" id="KW-1185">Reference proteome</keyword>
<sequence>MATNTSINLIFYKHFKLIKIQKGEQACAIFRAATTPLEEHQTASAEVNLLATNKNSSIL</sequence>
<name>A0A5R8Z8H9_9PSED</name>
<comment type="caution">
    <text evidence="1">The sequence shown here is derived from an EMBL/GenBank/DDBJ whole genome shotgun (WGS) entry which is preliminary data.</text>
</comment>
<evidence type="ECO:0000313" key="2">
    <source>
        <dbReference type="Proteomes" id="UP000309819"/>
    </source>
</evidence>
<accession>A0A5R8Z8H9</accession>
<evidence type="ECO:0000313" key="1">
    <source>
        <dbReference type="EMBL" id="TLP61834.1"/>
    </source>
</evidence>
<dbReference type="EMBL" id="VAUO01000003">
    <property type="protein sequence ID" value="TLP61834.1"/>
    <property type="molecule type" value="Genomic_DNA"/>
</dbReference>
<dbReference type="OrthoDB" id="6909617at2"/>
<reference evidence="1 2" key="1">
    <citation type="submission" date="2019-05" db="EMBL/GenBank/DDBJ databases">
        <title>Pseudomonas sp. SC006 isolated from lettuce that can produce HBGAs.</title>
        <authorList>
            <person name="Wang D."/>
            <person name="Liao N."/>
            <person name="Liu D."/>
            <person name="Zhang Z."/>
            <person name="Zou S."/>
        </authorList>
    </citation>
    <scope>NUCLEOTIDE SEQUENCE [LARGE SCALE GENOMIC DNA]</scope>
    <source>
        <strain evidence="1 2">SC006</strain>
    </source>
</reference>
<organism evidence="1 2">
    <name type="scientific">Pseudomonas mosselii</name>
    <dbReference type="NCBI Taxonomy" id="78327"/>
    <lineage>
        <taxon>Bacteria</taxon>
        <taxon>Pseudomonadati</taxon>
        <taxon>Pseudomonadota</taxon>
        <taxon>Gammaproteobacteria</taxon>
        <taxon>Pseudomonadales</taxon>
        <taxon>Pseudomonadaceae</taxon>
        <taxon>Pseudomonas</taxon>
    </lineage>
</organism>
<dbReference type="AlphaFoldDB" id="A0A5R8Z8H9"/>
<gene>
    <name evidence="1" type="ORF">FEM01_10105</name>
</gene>
<dbReference type="Proteomes" id="UP000309819">
    <property type="component" value="Unassembled WGS sequence"/>
</dbReference>